<organism evidence="1">
    <name type="scientific">Tanacetum cinerariifolium</name>
    <name type="common">Dalmatian daisy</name>
    <name type="synonym">Chrysanthemum cinerariifolium</name>
    <dbReference type="NCBI Taxonomy" id="118510"/>
    <lineage>
        <taxon>Eukaryota</taxon>
        <taxon>Viridiplantae</taxon>
        <taxon>Streptophyta</taxon>
        <taxon>Embryophyta</taxon>
        <taxon>Tracheophyta</taxon>
        <taxon>Spermatophyta</taxon>
        <taxon>Magnoliopsida</taxon>
        <taxon>eudicotyledons</taxon>
        <taxon>Gunneridae</taxon>
        <taxon>Pentapetalae</taxon>
        <taxon>asterids</taxon>
        <taxon>campanulids</taxon>
        <taxon>Asterales</taxon>
        <taxon>Asteraceae</taxon>
        <taxon>Asteroideae</taxon>
        <taxon>Anthemideae</taxon>
        <taxon>Anthemidinae</taxon>
        <taxon>Tanacetum</taxon>
    </lineage>
</organism>
<proteinExistence type="predicted"/>
<reference evidence="1" key="1">
    <citation type="journal article" date="2019" name="Sci. Rep.">
        <title>Draft genome of Tanacetum cinerariifolium, the natural source of mosquito coil.</title>
        <authorList>
            <person name="Yamashiro T."/>
            <person name="Shiraishi A."/>
            <person name="Satake H."/>
            <person name="Nakayama K."/>
        </authorList>
    </citation>
    <scope>NUCLEOTIDE SEQUENCE</scope>
</reference>
<evidence type="ECO:0000313" key="1">
    <source>
        <dbReference type="EMBL" id="GFC80704.1"/>
    </source>
</evidence>
<accession>A0A699RCM1</accession>
<feature type="non-terminal residue" evidence="1">
    <location>
        <position position="1"/>
    </location>
</feature>
<sequence>REVPVNSTFHEQSDDELTKKELNQIKFDDQDIQTILLGLPEDIYVAVDSCKTAQEI</sequence>
<dbReference type="AlphaFoldDB" id="A0A699RCM1"/>
<dbReference type="EMBL" id="BKCJ011076345">
    <property type="protein sequence ID" value="GFC80704.1"/>
    <property type="molecule type" value="Genomic_DNA"/>
</dbReference>
<name>A0A699RCM1_TANCI</name>
<gene>
    <name evidence="1" type="ORF">Tci_852674</name>
</gene>
<protein>
    <submittedName>
        <fullName evidence="1">Uncharacterized protein</fullName>
    </submittedName>
</protein>
<comment type="caution">
    <text evidence="1">The sequence shown here is derived from an EMBL/GenBank/DDBJ whole genome shotgun (WGS) entry which is preliminary data.</text>
</comment>